<organism evidence="2 3">
    <name type="scientific">Chlorobium phaeovibrioides</name>
    <dbReference type="NCBI Taxonomy" id="1094"/>
    <lineage>
        <taxon>Bacteria</taxon>
        <taxon>Pseudomonadati</taxon>
        <taxon>Chlorobiota</taxon>
        <taxon>Chlorobiia</taxon>
        <taxon>Chlorobiales</taxon>
        <taxon>Chlorobiaceae</taxon>
        <taxon>Chlorobium/Pelodictyon group</taxon>
        <taxon>Chlorobium</taxon>
    </lineage>
</organism>
<evidence type="ECO:0000259" key="1">
    <source>
        <dbReference type="Pfam" id="PF09633"/>
    </source>
</evidence>
<dbReference type="InterPro" id="IPR036780">
    <property type="entry name" value="PG1857-like_sf"/>
</dbReference>
<name>A0A432AV22_CHLPH</name>
<reference evidence="2 3" key="1">
    <citation type="submission" date="2018-12" db="EMBL/GenBank/DDBJ databases">
        <authorList>
            <person name="Lunina O.N."/>
            <person name="Grouzdev D.S."/>
            <person name="Gorlenko V.M."/>
            <person name="Savvichev A.S."/>
        </authorList>
    </citation>
    <scope>NUCLEOTIDE SEQUENCE [LARGE SCALE GENOMIC DNA]</scope>
    <source>
        <strain evidence="2 3">BrKhr-17</strain>
    </source>
</reference>
<gene>
    <name evidence="2" type="ORF">EKD02_04980</name>
</gene>
<sequence length="118" mass="13350">MMKVLIHHIYEFQKGLRSLVMHTLPSRLTEEATAKLRHYGIDYHLQPCVQAKVNIYFGASACVAVVRQITSGKKLGEMTHEEDFVLGSMLGYDIQKQCERYLKRTGVAPASLTIHKCA</sequence>
<dbReference type="EMBL" id="RXYK01000005">
    <property type="protein sequence ID" value="RTY38439.1"/>
    <property type="molecule type" value="Genomic_DNA"/>
</dbReference>
<proteinExistence type="predicted"/>
<feature type="domain" description="DUF2023" evidence="1">
    <location>
        <begin position="3"/>
        <end position="104"/>
    </location>
</feature>
<evidence type="ECO:0000313" key="3">
    <source>
        <dbReference type="Proteomes" id="UP000279908"/>
    </source>
</evidence>
<dbReference type="InterPro" id="IPR018594">
    <property type="entry name" value="DUF2023"/>
</dbReference>
<evidence type="ECO:0000313" key="2">
    <source>
        <dbReference type="EMBL" id="RTY38439.1"/>
    </source>
</evidence>
<protein>
    <submittedName>
        <fullName evidence="2">DUF2023 family protein</fullName>
    </submittedName>
</protein>
<comment type="caution">
    <text evidence="2">The sequence shown here is derived from an EMBL/GenBank/DDBJ whole genome shotgun (WGS) entry which is preliminary data.</text>
</comment>
<dbReference type="SUPFAM" id="SSF160448">
    <property type="entry name" value="PG1857-like"/>
    <property type="match status" value="1"/>
</dbReference>
<dbReference type="AlphaFoldDB" id="A0A432AV22"/>
<dbReference type="Pfam" id="PF09633">
    <property type="entry name" value="DUF2023"/>
    <property type="match status" value="1"/>
</dbReference>
<accession>A0A432AV22</accession>
<dbReference type="Gene3D" id="3.30.2190.10">
    <property type="entry name" value="PG1857-like"/>
    <property type="match status" value="1"/>
</dbReference>
<dbReference type="Proteomes" id="UP000279908">
    <property type="component" value="Unassembled WGS sequence"/>
</dbReference>
<dbReference type="RefSeq" id="WP_126384179.1">
    <property type="nucleotide sequence ID" value="NZ_RXYK01000005.1"/>
</dbReference>